<evidence type="ECO:0000313" key="2">
    <source>
        <dbReference type="EMBL" id="PUZ75192.1"/>
    </source>
</evidence>
<accession>A0A2T7F529</accession>
<feature type="region of interest" description="Disordered" evidence="1">
    <location>
        <begin position="44"/>
        <end position="65"/>
    </location>
</feature>
<sequence length="176" mass="19019">MAVFIIDIRTRSSNWILASASFIRTRSSRSSSASCSISCSLSSSSRAASRRSSPPPPPPRRRQRPGKLVADLLRPRVGRPLALQLPRGRLQRPLGVCQRLSKLIAHPGAAPRAALAVQLRGDQPRGRRGLLPVHGLPHAHLVRELPPQPVVLRLDAAAAAVVVPREPPRAARSAVR</sequence>
<name>A0A2T7F529_9POAL</name>
<dbReference type="Gramene" id="PUZ75192">
    <property type="protein sequence ID" value="PUZ75192"/>
    <property type="gene ID" value="GQ55_1G130900"/>
</dbReference>
<proteinExistence type="predicted"/>
<organism evidence="2 3">
    <name type="scientific">Panicum hallii var. hallii</name>
    <dbReference type="NCBI Taxonomy" id="1504633"/>
    <lineage>
        <taxon>Eukaryota</taxon>
        <taxon>Viridiplantae</taxon>
        <taxon>Streptophyta</taxon>
        <taxon>Embryophyta</taxon>
        <taxon>Tracheophyta</taxon>
        <taxon>Spermatophyta</taxon>
        <taxon>Magnoliopsida</taxon>
        <taxon>Liliopsida</taxon>
        <taxon>Poales</taxon>
        <taxon>Poaceae</taxon>
        <taxon>PACMAD clade</taxon>
        <taxon>Panicoideae</taxon>
        <taxon>Panicodae</taxon>
        <taxon>Paniceae</taxon>
        <taxon>Panicinae</taxon>
        <taxon>Panicum</taxon>
        <taxon>Panicum sect. Panicum</taxon>
    </lineage>
</organism>
<protein>
    <submittedName>
        <fullName evidence="2">Uncharacterized protein</fullName>
    </submittedName>
</protein>
<evidence type="ECO:0000313" key="3">
    <source>
        <dbReference type="Proteomes" id="UP000244336"/>
    </source>
</evidence>
<dbReference type="Proteomes" id="UP000244336">
    <property type="component" value="Chromosome 1"/>
</dbReference>
<dbReference type="AlphaFoldDB" id="A0A2T7F529"/>
<gene>
    <name evidence="2" type="ORF">GQ55_1G130900</name>
</gene>
<evidence type="ECO:0000256" key="1">
    <source>
        <dbReference type="SAM" id="MobiDB-lite"/>
    </source>
</evidence>
<keyword evidence="3" id="KW-1185">Reference proteome</keyword>
<dbReference type="EMBL" id="CM009749">
    <property type="protein sequence ID" value="PUZ75192.1"/>
    <property type="molecule type" value="Genomic_DNA"/>
</dbReference>
<reference evidence="2 3" key="1">
    <citation type="submission" date="2018-04" db="EMBL/GenBank/DDBJ databases">
        <title>WGS assembly of Panicum hallii var. hallii HAL2.</title>
        <authorList>
            <person name="Lovell J."/>
            <person name="Jenkins J."/>
            <person name="Lowry D."/>
            <person name="Mamidi S."/>
            <person name="Sreedasyam A."/>
            <person name="Weng X."/>
            <person name="Barry K."/>
            <person name="Bonette J."/>
            <person name="Campitelli B."/>
            <person name="Daum C."/>
            <person name="Gordon S."/>
            <person name="Gould B."/>
            <person name="Lipzen A."/>
            <person name="MacQueen A."/>
            <person name="Palacio-Mejia J."/>
            <person name="Plott C."/>
            <person name="Shakirov E."/>
            <person name="Shu S."/>
            <person name="Yoshinaga Y."/>
            <person name="Zane M."/>
            <person name="Rokhsar D."/>
            <person name="Grimwood J."/>
            <person name="Schmutz J."/>
            <person name="Juenger T."/>
        </authorList>
    </citation>
    <scope>NUCLEOTIDE SEQUENCE [LARGE SCALE GENOMIC DNA]</scope>
    <source>
        <strain evidence="3">cv. HAL2</strain>
    </source>
</reference>